<dbReference type="RefSeq" id="XP_041562852.1">
    <property type="nucleotide sequence ID" value="XM_041697308.1"/>
</dbReference>
<organism evidence="9 10">
    <name type="scientific">Aspergillus puulaauensis</name>
    <dbReference type="NCBI Taxonomy" id="1220207"/>
    <lineage>
        <taxon>Eukaryota</taxon>
        <taxon>Fungi</taxon>
        <taxon>Dikarya</taxon>
        <taxon>Ascomycota</taxon>
        <taxon>Pezizomycotina</taxon>
        <taxon>Eurotiomycetes</taxon>
        <taxon>Eurotiomycetidae</taxon>
        <taxon>Eurotiales</taxon>
        <taxon>Aspergillaceae</taxon>
        <taxon>Aspergillus</taxon>
    </lineage>
</organism>
<dbReference type="GO" id="GO:0008270">
    <property type="term" value="F:zinc ion binding"/>
    <property type="evidence" value="ECO:0007669"/>
    <property type="project" value="InterPro"/>
</dbReference>
<dbReference type="InterPro" id="IPR007219">
    <property type="entry name" value="XnlR_reg_dom"/>
</dbReference>
<keyword evidence="10" id="KW-1185">Reference proteome</keyword>
<keyword evidence="2" id="KW-0862">Zinc</keyword>
<evidence type="ECO:0000256" key="3">
    <source>
        <dbReference type="ARBA" id="ARBA00023015"/>
    </source>
</evidence>
<evidence type="ECO:0000259" key="8">
    <source>
        <dbReference type="PROSITE" id="PS50048"/>
    </source>
</evidence>
<dbReference type="Pfam" id="PF04082">
    <property type="entry name" value="Fungal_trans"/>
    <property type="match status" value="1"/>
</dbReference>
<dbReference type="PANTHER" id="PTHR47660:SF7">
    <property type="entry name" value="TRANSCRIPTION FACTOR WITH C2H2 AND ZN(2)-CYS(6) DNA BINDING DOMAIN (EUROFUNG)"/>
    <property type="match status" value="1"/>
</dbReference>
<dbReference type="PROSITE" id="PS50048">
    <property type="entry name" value="ZN2_CY6_FUNGAL_2"/>
    <property type="match status" value="1"/>
</dbReference>
<feature type="domain" description="Zn(2)-C6 fungal-type" evidence="8">
    <location>
        <begin position="13"/>
        <end position="42"/>
    </location>
</feature>
<accession>A0A7R7XZP7</accession>
<evidence type="ECO:0000313" key="9">
    <source>
        <dbReference type="EMBL" id="BCS30666.1"/>
    </source>
</evidence>
<keyword evidence="4" id="KW-0238">DNA-binding</keyword>
<evidence type="ECO:0000256" key="2">
    <source>
        <dbReference type="ARBA" id="ARBA00022833"/>
    </source>
</evidence>
<dbReference type="CDD" id="cd00067">
    <property type="entry name" value="GAL4"/>
    <property type="match status" value="1"/>
</dbReference>
<reference evidence="9" key="1">
    <citation type="submission" date="2021-01" db="EMBL/GenBank/DDBJ databases">
        <authorList>
            <consortium name="Aspergillus puulaauensis MK2 genome sequencing consortium"/>
            <person name="Kazuki M."/>
            <person name="Futagami T."/>
        </authorList>
    </citation>
    <scope>NUCLEOTIDE SEQUENCE</scope>
    <source>
        <strain evidence="9">MK2</strain>
    </source>
</reference>
<dbReference type="KEGG" id="apuu:APUU_80969A"/>
<dbReference type="AlphaFoldDB" id="A0A7R7XZP7"/>
<proteinExistence type="predicted"/>
<gene>
    <name evidence="9" type="ORF">APUU_80969A</name>
</gene>
<evidence type="ECO:0000256" key="7">
    <source>
        <dbReference type="SAM" id="MobiDB-lite"/>
    </source>
</evidence>
<dbReference type="SUPFAM" id="SSF57701">
    <property type="entry name" value="Zn2/Cys6 DNA-binding domain"/>
    <property type="match status" value="1"/>
</dbReference>
<dbReference type="Gene3D" id="4.10.240.10">
    <property type="entry name" value="Zn(2)-C6 fungal-type DNA-binding domain"/>
    <property type="match status" value="1"/>
</dbReference>
<dbReference type="Pfam" id="PF00172">
    <property type="entry name" value="Zn_clus"/>
    <property type="match status" value="1"/>
</dbReference>
<feature type="region of interest" description="Disordered" evidence="7">
    <location>
        <begin position="44"/>
        <end position="74"/>
    </location>
</feature>
<dbReference type="SMART" id="SM00066">
    <property type="entry name" value="GAL4"/>
    <property type="match status" value="1"/>
</dbReference>
<dbReference type="OrthoDB" id="10261408at2759"/>
<keyword evidence="5" id="KW-0804">Transcription</keyword>
<dbReference type="Proteomes" id="UP000654913">
    <property type="component" value="Chromosome 8"/>
</dbReference>
<sequence length="352" mass="39617">MHGINEPQQRKHACTHCRNQKIRCEGGHPCRECFRRGRKCSLSGQNEVQPADSTDTGPRISWQRTGSPQLPTNRSAKESHYLNLYWELFHPHWSFIHRSSFSDYETPLLVQSMVVLGLWVSQEPNTEAKAIELHKLLGSAIRDQTVGAQFLFIKNLVLIMEQDVWDASKSEQACNTCAWPIPTYQAMLLHIIFAGLVKSCGVLGLDLKPRLSPDDSNLLTRLVTSCKKMGMLYYPNMLSRCSHSDIGTFNWVSVEEVKHFNLALFKVCRTFSKSLKDRSGINSLNTGGSTSLCVEPRDLEFPLPTDLQLWNAKGKEEWLAVGAEKMEGPGLNDALESEWISNSARVLEGIGI</sequence>
<dbReference type="GO" id="GO:0006351">
    <property type="term" value="P:DNA-templated transcription"/>
    <property type="evidence" value="ECO:0007669"/>
    <property type="project" value="InterPro"/>
</dbReference>
<reference evidence="9" key="2">
    <citation type="submission" date="2021-02" db="EMBL/GenBank/DDBJ databases">
        <title>Aspergillus puulaauensis MK2 genome sequence.</title>
        <authorList>
            <person name="Futagami T."/>
            <person name="Mori K."/>
            <person name="Kadooka C."/>
            <person name="Tanaka T."/>
        </authorList>
    </citation>
    <scope>NUCLEOTIDE SEQUENCE</scope>
    <source>
        <strain evidence="9">MK2</strain>
    </source>
</reference>
<dbReference type="PROSITE" id="PS00463">
    <property type="entry name" value="ZN2_CY6_FUNGAL_1"/>
    <property type="match status" value="1"/>
</dbReference>
<keyword evidence="6" id="KW-0539">Nucleus</keyword>
<dbReference type="GO" id="GO:0003677">
    <property type="term" value="F:DNA binding"/>
    <property type="evidence" value="ECO:0007669"/>
    <property type="project" value="UniProtKB-KW"/>
</dbReference>
<dbReference type="PANTHER" id="PTHR47660">
    <property type="entry name" value="TRANSCRIPTION FACTOR WITH C2H2 AND ZN(2)-CYS(6) DNA BINDING DOMAIN (EUROFUNG)-RELATED-RELATED"/>
    <property type="match status" value="1"/>
</dbReference>
<evidence type="ECO:0000256" key="6">
    <source>
        <dbReference type="ARBA" id="ARBA00023242"/>
    </source>
</evidence>
<evidence type="ECO:0000256" key="4">
    <source>
        <dbReference type="ARBA" id="ARBA00023125"/>
    </source>
</evidence>
<dbReference type="InterPro" id="IPR036864">
    <property type="entry name" value="Zn2-C6_fun-type_DNA-bd_sf"/>
</dbReference>
<evidence type="ECO:0000313" key="10">
    <source>
        <dbReference type="Proteomes" id="UP000654913"/>
    </source>
</evidence>
<dbReference type="InterPro" id="IPR001138">
    <property type="entry name" value="Zn2Cys6_DnaBD"/>
</dbReference>
<keyword evidence="1" id="KW-0479">Metal-binding</keyword>
<dbReference type="GO" id="GO:0000981">
    <property type="term" value="F:DNA-binding transcription factor activity, RNA polymerase II-specific"/>
    <property type="evidence" value="ECO:0007669"/>
    <property type="project" value="InterPro"/>
</dbReference>
<evidence type="ECO:0000256" key="5">
    <source>
        <dbReference type="ARBA" id="ARBA00023163"/>
    </source>
</evidence>
<evidence type="ECO:0000256" key="1">
    <source>
        <dbReference type="ARBA" id="ARBA00022723"/>
    </source>
</evidence>
<protein>
    <recommendedName>
        <fullName evidence="8">Zn(2)-C6 fungal-type domain-containing protein</fullName>
    </recommendedName>
</protein>
<dbReference type="EMBL" id="AP024450">
    <property type="protein sequence ID" value="BCS30666.1"/>
    <property type="molecule type" value="Genomic_DNA"/>
</dbReference>
<dbReference type="GeneID" id="64980663"/>
<name>A0A7R7XZP7_9EURO</name>
<keyword evidence="3" id="KW-0805">Transcription regulation</keyword>